<dbReference type="RefSeq" id="WP_101497651.1">
    <property type="nucleotide sequence ID" value="NZ_LNJZ01000009.1"/>
</dbReference>
<dbReference type="AlphaFoldDB" id="A0A4R6U3I6"/>
<accession>A0A4R6U3I6</accession>
<keyword evidence="1" id="KW-0472">Membrane</keyword>
<comment type="caution">
    <text evidence="2">The sequence shown here is derived from an EMBL/GenBank/DDBJ whole genome shotgun (WGS) entry which is preliminary data.</text>
</comment>
<gene>
    <name evidence="2" type="ORF">DFQ45_103220</name>
</gene>
<dbReference type="EMBL" id="SNYK01000003">
    <property type="protein sequence ID" value="TDQ39049.1"/>
    <property type="molecule type" value="Genomic_DNA"/>
</dbReference>
<dbReference type="Proteomes" id="UP000294575">
    <property type="component" value="Unassembled WGS sequence"/>
</dbReference>
<reference evidence="2 3" key="1">
    <citation type="submission" date="2019-03" db="EMBL/GenBank/DDBJ databases">
        <title>Genomic Encyclopedia of Type Strains, Phase IV (KMG-IV): sequencing the most valuable type-strain genomes for metagenomic binning, comparative biology and taxonomic classification.</title>
        <authorList>
            <person name="Goeker M."/>
        </authorList>
    </citation>
    <scope>NUCLEOTIDE SEQUENCE [LARGE SCALE GENOMIC DNA]</scope>
    <source>
        <strain evidence="2 3">DSM 28679</strain>
    </source>
</reference>
<keyword evidence="1" id="KW-1133">Transmembrane helix</keyword>
<protein>
    <submittedName>
        <fullName evidence="2">Uncharacterized protein</fullName>
    </submittedName>
</protein>
<proteinExistence type="predicted"/>
<keyword evidence="3" id="KW-1185">Reference proteome</keyword>
<evidence type="ECO:0000313" key="2">
    <source>
        <dbReference type="EMBL" id="TDQ39049.1"/>
    </source>
</evidence>
<keyword evidence="1" id="KW-0812">Transmembrane</keyword>
<feature type="transmembrane region" description="Helical" evidence="1">
    <location>
        <begin position="20"/>
        <end position="40"/>
    </location>
</feature>
<name>A0A4R6U3I6_9GAMM</name>
<sequence length="82" mass="9098">MKKLFNRLSIRNKLTVLMGFGSIAGLALSGALLFSLVWVAEREQSIRTLHQLAGMAAENLRAPLAYGGYNGRAWYLRLGARF</sequence>
<evidence type="ECO:0000256" key="1">
    <source>
        <dbReference type="SAM" id="Phobius"/>
    </source>
</evidence>
<evidence type="ECO:0000313" key="3">
    <source>
        <dbReference type="Proteomes" id="UP000294575"/>
    </source>
</evidence>
<organism evidence="2 3">
    <name type="scientific">Thiopseudomonas denitrificans</name>
    <dbReference type="NCBI Taxonomy" id="1501432"/>
    <lineage>
        <taxon>Bacteria</taxon>
        <taxon>Pseudomonadati</taxon>
        <taxon>Pseudomonadota</taxon>
        <taxon>Gammaproteobacteria</taxon>
        <taxon>Pseudomonadales</taxon>
        <taxon>Pseudomonadaceae</taxon>
        <taxon>Thiopseudomonas</taxon>
    </lineage>
</organism>